<dbReference type="Proteomes" id="UP000238479">
    <property type="component" value="Chromosome 1"/>
</dbReference>
<dbReference type="EMBL" id="PDCK01000039">
    <property type="protein sequence ID" value="PRQ58342.1"/>
    <property type="molecule type" value="Genomic_DNA"/>
</dbReference>
<organism evidence="1 2">
    <name type="scientific">Rosa chinensis</name>
    <name type="common">China rose</name>
    <dbReference type="NCBI Taxonomy" id="74649"/>
    <lineage>
        <taxon>Eukaryota</taxon>
        <taxon>Viridiplantae</taxon>
        <taxon>Streptophyta</taxon>
        <taxon>Embryophyta</taxon>
        <taxon>Tracheophyta</taxon>
        <taxon>Spermatophyta</taxon>
        <taxon>Magnoliopsida</taxon>
        <taxon>eudicotyledons</taxon>
        <taxon>Gunneridae</taxon>
        <taxon>Pentapetalae</taxon>
        <taxon>rosids</taxon>
        <taxon>fabids</taxon>
        <taxon>Rosales</taxon>
        <taxon>Rosaceae</taxon>
        <taxon>Rosoideae</taxon>
        <taxon>Rosoideae incertae sedis</taxon>
        <taxon>Rosa</taxon>
    </lineage>
</organism>
<dbReference type="Gramene" id="PRQ58342">
    <property type="protein sequence ID" value="PRQ58342"/>
    <property type="gene ID" value="RchiOBHm_Chr1g0358251"/>
</dbReference>
<name>A0A2P6SI25_ROSCH</name>
<sequence length="101" mass="11355">MLFQFLVNYARKFFKSDFSPNNSSHPISHTNSPPSTTDFHGDSHGYLYKVKITYQEEYGCSLVDVGSLPDRWVLMEMRRSACIIGSSSVSSCILGMIGFAF</sequence>
<gene>
    <name evidence="1" type="ORF">RchiOBHm_Chr1g0358251</name>
</gene>
<evidence type="ECO:0000313" key="2">
    <source>
        <dbReference type="Proteomes" id="UP000238479"/>
    </source>
</evidence>
<comment type="caution">
    <text evidence="1">The sequence shown here is derived from an EMBL/GenBank/DDBJ whole genome shotgun (WGS) entry which is preliminary data.</text>
</comment>
<keyword evidence="2" id="KW-1185">Reference proteome</keyword>
<evidence type="ECO:0000313" key="1">
    <source>
        <dbReference type="EMBL" id="PRQ58342.1"/>
    </source>
</evidence>
<protein>
    <submittedName>
        <fullName evidence="1">Uncharacterized protein</fullName>
    </submittedName>
</protein>
<proteinExistence type="predicted"/>
<accession>A0A2P6SI25</accession>
<reference evidence="1 2" key="1">
    <citation type="journal article" date="2018" name="Nat. Genet.">
        <title>The Rosa genome provides new insights in the design of modern roses.</title>
        <authorList>
            <person name="Bendahmane M."/>
        </authorList>
    </citation>
    <scope>NUCLEOTIDE SEQUENCE [LARGE SCALE GENOMIC DNA]</scope>
    <source>
        <strain evidence="2">cv. Old Blush</strain>
    </source>
</reference>
<dbReference type="AlphaFoldDB" id="A0A2P6SI25"/>